<dbReference type="PANTHER" id="PTHR44229">
    <property type="entry name" value="15-HYDROXYPROSTAGLANDIN DEHYDROGENASE [NAD(+)]"/>
    <property type="match status" value="1"/>
</dbReference>
<evidence type="ECO:0000256" key="2">
    <source>
        <dbReference type="ARBA" id="ARBA00022857"/>
    </source>
</evidence>
<name>A0A084G346_PSEDA</name>
<dbReference type="Pfam" id="PF00106">
    <property type="entry name" value="adh_short"/>
    <property type="match status" value="1"/>
</dbReference>
<proteinExistence type="inferred from homology"/>
<dbReference type="Proteomes" id="UP000028545">
    <property type="component" value="Unassembled WGS sequence"/>
</dbReference>
<dbReference type="OrthoDB" id="37659at2759"/>
<evidence type="ECO:0000313" key="4">
    <source>
        <dbReference type="EMBL" id="KEZ41758.1"/>
    </source>
</evidence>
<organism evidence="4 5">
    <name type="scientific">Pseudallescheria apiosperma</name>
    <name type="common">Scedosporium apiospermum</name>
    <dbReference type="NCBI Taxonomy" id="563466"/>
    <lineage>
        <taxon>Eukaryota</taxon>
        <taxon>Fungi</taxon>
        <taxon>Dikarya</taxon>
        <taxon>Ascomycota</taxon>
        <taxon>Pezizomycotina</taxon>
        <taxon>Sordariomycetes</taxon>
        <taxon>Hypocreomycetidae</taxon>
        <taxon>Microascales</taxon>
        <taxon>Microascaceae</taxon>
        <taxon>Scedosporium</taxon>
    </lineage>
</organism>
<keyword evidence="2" id="KW-0521">NADP</keyword>
<keyword evidence="5" id="KW-1185">Reference proteome</keyword>
<sequence length="240" mass="26496">MSDVDKQRGEAMEAELGEDAVFVAADVTDYDQQASLFETVWAKWKRIDFVAANAGIIDTHSIYTPTSPKAGVAPPKPILETVDVDLKGAIYTVYLALHYFRQHPVAPGGKITVTASSSALYPLESVPLYSAAKSGVVGLVRAMAPRLKAENITINCLCPGIISTRLTERLMSLIPTEAITPIETVMKCYDRFINGDETGCTAEVSKDQIYLRDQPEYADEWQRWQAENLPELGRLGREKK</sequence>
<dbReference type="PROSITE" id="PS00061">
    <property type="entry name" value="ADH_SHORT"/>
    <property type="match status" value="1"/>
</dbReference>
<dbReference type="OMA" id="WSKHWDS"/>
<dbReference type="InterPro" id="IPR020904">
    <property type="entry name" value="Sc_DH/Rdtase_CS"/>
</dbReference>
<dbReference type="GO" id="GO:0005737">
    <property type="term" value="C:cytoplasm"/>
    <property type="evidence" value="ECO:0007669"/>
    <property type="project" value="TreeGrafter"/>
</dbReference>
<dbReference type="HOGENOM" id="CLU_010194_13_0_1"/>
<dbReference type="InterPro" id="IPR036291">
    <property type="entry name" value="NAD(P)-bd_dom_sf"/>
</dbReference>
<gene>
    <name evidence="4" type="ORF">SAPIO_CDS6733</name>
</gene>
<dbReference type="KEGG" id="sapo:SAPIO_CDS6733"/>
<dbReference type="RefSeq" id="XP_016641557.1">
    <property type="nucleotide sequence ID" value="XM_016788758.1"/>
</dbReference>
<dbReference type="VEuPathDB" id="FungiDB:SAPIO_CDS6733"/>
<dbReference type="InterPro" id="IPR002347">
    <property type="entry name" value="SDR_fam"/>
</dbReference>
<reference evidence="4 5" key="1">
    <citation type="journal article" date="2014" name="Genome Announc.">
        <title>Draft genome sequence of the pathogenic fungus Scedosporium apiospermum.</title>
        <authorList>
            <person name="Vandeputte P."/>
            <person name="Ghamrawi S."/>
            <person name="Rechenmann M."/>
            <person name="Iltis A."/>
            <person name="Giraud S."/>
            <person name="Fleury M."/>
            <person name="Thornton C."/>
            <person name="Delhaes L."/>
            <person name="Meyer W."/>
            <person name="Papon N."/>
            <person name="Bouchara J.P."/>
        </authorList>
    </citation>
    <scope>NUCLEOTIDE SEQUENCE [LARGE SCALE GENOMIC DNA]</scope>
    <source>
        <strain evidence="4 5">IHEM 14462</strain>
    </source>
</reference>
<dbReference type="AlphaFoldDB" id="A0A084G346"/>
<comment type="similarity">
    <text evidence="1">Belongs to the short-chain dehydrogenases/reductases (SDR) family.</text>
</comment>
<dbReference type="PANTHER" id="PTHR44229:SF4">
    <property type="entry name" value="15-HYDROXYPROSTAGLANDIN DEHYDROGENASE [NAD(+)]"/>
    <property type="match status" value="1"/>
</dbReference>
<evidence type="ECO:0000256" key="3">
    <source>
        <dbReference type="ARBA" id="ARBA00023002"/>
    </source>
</evidence>
<comment type="caution">
    <text evidence="4">The sequence shown here is derived from an EMBL/GenBank/DDBJ whole genome shotgun (WGS) entry which is preliminary data.</text>
</comment>
<dbReference type="GO" id="GO:0016616">
    <property type="term" value="F:oxidoreductase activity, acting on the CH-OH group of donors, NAD or NADP as acceptor"/>
    <property type="evidence" value="ECO:0007669"/>
    <property type="project" value="TreeGrafter"/>
</dbReference>
<dbReference type="Gene3D" id="3.40.50.720">
    <property type="entry name" value="NAD(P)-binding Rossmann-like Domain"/>
    <property type="match status" value="1"/>
</dbReference>
<keyword evidence="3" id="KW-0560">Oxidoreductase</keyword>
<evidence type="ECO:0000256" key="1">
    <source>
        <dbReference type="ARBA" id="ARBA00006484"/>
    </source>
</evidence>
<protein>
    <submittedName>
        <fullName evidence="4">Uncharacterized protein</fullName>
    </submittedName>
</protein>
<evidence type="ECO:0000313" key="5">
    <source>
        <dbReference type="Proteomes" id="UP000028545"/>
    </source>
</evidence>
<dbReference type="SUPFAM" id="SSF51735">
    <property type="entry name" value="NAD(P)-binding Rossmann-fold domains"/>
    <property type="match status" value="1"/>
</dbReference>
<dbReference type="GeneID" id="27725805"/>
<accession>A0A084G346</accession>
<dbReference type="PRINTS" id="PR00081">
    <property type="entry name" value="GDHRDH"/>
</dbReference>
<dbReference type="EMBL" id="JOWA01000107">
    <property type="protein sequence ID" value="KEZ41758.1"/>
    <property type="molecule type" value="Genomic_DNA"/>
</dbReference>